<reference evidence="1" key="1">
    <citation type="submission" date="2016-01" db="EMBL/GenBank/DDBJ databases">
        <authorList>
            <person name="Peeters C."/>
        </authorList>
    </citation>
    <scope>NUCLEOTIDE SEQUENCE</scope>
    <source>
        <strain evidence="1">LMG 29321</strain>
    </source>
</reference>
<name>A0A158EFJ8_9BURK</name>
<evidence type="ECO:0000313" key="2">
    <source>
        <dbReference type="Proteomes" id="UP000071859"/>
    </source>
</evidence>
<gene>
    <name evidence="1" type="ORF">AWB78_07090</name>
</gene>
<keyword evidence="2" id="KW-1185">Reference proteome</keyword>
<comment type="caution">
    <text evidence="1">The sequence shown here is derived from an EMBL/GenBank/DDBJ whole genome shotgun (WGS) entry which is preliminary data.</text>
</comment>
<protein>
    <submittedName>
        <fullName evidence="1">Uncharacterized protein</fullName>
    </submittedName>
</protein>
<accession>A0A158EFJ8</accession>
<dbReference type="AlphaFoldDB" id="A0A158EFJ8"/>
<dbReference type="RefSeq" id="WP_062611148.1">
    <property type="nucleotide sequence ID" value="NZ_FCOX02000067.1"/>
</dbReference>
<dbReference type="Proteomes" id="UP000071859">
    <property type="component" value="Unassembled WGS sequence"/>
</dbReference>
<dbReference type="OrthoDB" id="9133053at2"/>
<organism evidence="1 2">
    <name type="scientific">Caballeronia calidae</name>
    <dbReference type="NCBI Taxonomy" id="1777139"/>
    <lineage>
        <taxon>Bacteria</taxon>
        <taxon>Pseudomonadati</taxon>
        <taxon>Pseudomonadota</taxon>
        <taxon>Betaproteobacteria</taxon>
        <taxon>Burkholderiales</taxon>
        <taxon>Burkholderiaceae</taxon>
        <taxon>Caballeronia</taxon>
    </lineage>
</organism>
<dbReference type="EMBL" id="FCOX02000067">
    <property type="protein sequence ID" value="SAL04677.1"/>
    <property type="molecule type" value="Genomic_DNA"/>
</dbReference>
<sequence length="88" mass="10321">MEDFKPKIYEENLPSYIDKVWLQELRERAAQSRRAELLALKILGYEEKKDSNARFIEHLMNFPAIDCEDAIFDRHATYDDDGEPNVSG</sequence>
<proteinExistence type="predicted"/>
<evidence type="ECO:0000313" key="1">
    <source>
        <dbReference type="EMBL" id="SAL04677.1"/>
    </source>
</evidence>